<sequence>MNTRFAALSVALLLAGLLTPPASADAAAATTELATSVADRLEGRTAGSYRDSATGKLVVAVTDAETARAVRAAGAAPRFVARSGAVLQAATEKLDRSAAIPGTSWGIDPRTNQVLVSADGTVTGAKLARLRGVLAELGDAARLEHVPGAFTTTITGGDAIYGGPYRCSLGFNVNRPGSSTAWFLTAGHCANAAATWSAGGGQVIGTREGSSFPGNDYALIRHTSGIARPGAVNLYNGSIRDISGSANAYVGQSVARSGSTTGYRTGQVTGLNVTVNYSDGTTVTGMIRTTVCAEGGDSGGALVAGNTALGLTSGGSGNCSAGGTTFFQPVVEALNAYNVRVY</sequence>
<evidence type="ECO:0000256" key="2">
    <source>
        <dbReference type="ARBA" id="ARBA00022670"/>
    </source>
</evidence>
<evidence type="ECO:0000259" key="10">
    <source>
        <dbReference type="Pfam" id="PF02983"/>
    </source>
</evidence>
<dbReference type="InterPro" id="IPR018114">
    <property type="entry name" value="TRYPSIN_HIS"/>
</dbReference>
<evidence type="ECO:0000256" key="7">
    <source>
        <dbReference type="ARBA" id="ARBA00023157"/>
    </source>
</evidence>
<dbReference type="InterPro" id="IPR001316">
    <property type="entry name" value="Pept_S1A_streptogrisin"/>
</dbReference>
<keyword evidence="3 8" id="KW-0732">Signal</keyword>
<gene>
    <name evidence="11" type="ORF">SK803_24745</name>
</gene>
<dbReference type="Gene3D" id="2.40.10.10">
    <property type="entry name" value="Trypsin-like serine proteases"/>
    <property type="match status" value="2"/>
</dbReference>
<dbReference type="PIRSF" id="PIRSF001134">
    <property type="entry name" value="Streptogrisin"/>
    <property type="match status" value="1"/>
</dbReference>
<evidence type="ECO:0000313" key="12">
    <source>
        <dbReference type="Proteomes" id="UP001285521"/>
    </source>
</evidence>
<dbReference type="Pfam" id="PF02983">
    <property type="entry name" value="Pro_Al_protease"/>
    <property type="match status" value="1"/>
</dbReference>
<comment type="similarity">
    <text evidence="1">Belongs to the peptidase S1 family.</text>
</comment>
<evidence type="ECO:0000256" key="8">
    <source>
        <dbReference type="SAM" id="SignalP"/>
    </source>
</evidence>
<evidence type="ECO:0000313" key="11">
    <source>
        <dbReference type="EMBL" id="MDX8033440.1"/>
    </source>
</evidence>
<name>A0ABU4T5K7_9PSEU</name>
<feature type="signal peptide" evidence="8">
    <location>
        <begin position="1"/>
        <end position="24"/>
    </location>
</feature>
<dbReference type="PRINTS" id="PR00861">
    <property type="entry name" value="ALYTICPTASE"/>
</dbReference>
<dbReference type="RefSeq" id="WP_319968466.1">
    <property type="nucleotide sequence ID" value="NZ_JAXAVW010000020.1"/>
</dbReference>
<protein>
    <submittedName>
        <fullName evidence="11">S1 family peptidase</fullName>
    </submittedName>
</protein>
<feature type="chain" id="PRO_5046590331" evidence="8">
    <location>
        <begin position="25"/>
        <end position="342"/>
    </location>
</feature>
<dbReference type="SUPFAM" id="SSF50494">
    <property type="entry name" value="Trypsin-like serine proteases"/>
    <property type="match status" value="1"/>
</dbReference>
<keyword evidence="7" id="KW-1015">Disulfide bond</keyword>
<evidence type="ECO:0000256" key="6">
    <source>
        <dbReference type="ARBA" id="ARBA00023145"/>
    </source>
</evidence>
<keyword evidence="4" id="KW-0378">Hydrolase</keyword>
<feature type="domain" description="Peptidase S1A alpha-lytic prodomain" evidence="10">
    <location>
        <begin position="82"/>
        <end position="131"/>
    </location>
</feature>
<reference evidence="11 12" key="1">
    <citation type="submission" date="2023-11" db="EMBL/GenBank/DDBJ databases">
        <title>Lentzea sokolovensis, sp. nov., Lentzea kristufkii, sp. nov., and Lentzea miocenensis, sp. nov., rare actinobacteria from Sokolov Coal Basin, Miocene lacustrine sediment, Czech Republic.</title>
        <authorList>
            <person name="Lara A."/>
            <person name="Kotroba L."/>
            <person name="Nouioui I."/>
            <person name="Neumann-Schaal M."/>
            <person name="Mast Y."/>
            <person name="Chronakova A."/>
        </authorList>
    </citation>
    <scope>NUCLEOTIDE SEQUENCE [LARGE SCALE GENOMIC DNA]</scope>
    <source>
        <strain evidence="11 12">BCCO 10_0856</strain>
    </source>
</reference>
<evidence type="ECO:0000256" key="5">
    <source>
        <dbReference type="ARBA" id="ARBA00022825"/>
    </source>
</evidence>
<dbReference type="PROSITE" id="PS00135">
    <property type="entry name" value="TRYPSIN_SER"/>
    <property type="match status" value="1"/>
</dbReference>
<keyword evidence="2" id="KW-0645">Protease</keyword>
<accession>A0ABU4T5K7</accession>
<evidence type="ECO:0000256" key="4">
    <source>
        <dbReference type="ARBA" id="ARBA00022801"/>
    </source>
</evidence>
<keyword evidence="5" id="KW-0720">Serine protease</keyword>
<dbReference type="PROSITE" id="PS00134">
    <property type="entry name" value="TRYPSIN_HIS"/>
    <property type="match status" value="1"/>
</dbReference>
<evidence type="ECO:0000256" key="1">
    <source>
        <dbReference type="ARBA" id="ARBA00007664"/>
    </source>
</evidence>
<keyword evidence="12" id="KW-1185">Reference proteome</keyword>
<dbReference type="EMBL" id="JAXAVW010000020">
    <property type="protein sequence ID" value="MDX8033440.1"/>
    <property type="molecule type" value="Genomic_DNA"/>
</dbReference>
<dbReference type="Pfam" id="PF00089">
    <property type="entry name" value="Trypsin"/>
    <property type="match status" value="1"/>
</dbReference>
<proteinExistence type="inferred from homology"/>
<dbReference type="InterPro" id="IPR004236">
    <property type="entry name" value="Pept_S1_alpha_lytic"/>
</dbReference>
<dbReference type="CDD" id="cd21112">
    <property type="entry name" value="alphaLP-like"/>
    <property type="match status" value="1"/>
</dbReference>
<keyword evidence="6" id="KW-0865">Zymogen</keyword>
<dbReference type="Proteomes" id="UP001285521">
    <property type="component" value="Unassembled WGS sequence"/>
</dbReference>
<feature type="domain" description="Peptidase S1" evidence="9">
    <location>
        <begin position="155"/>
        <end position="333"/>
    </location>
</feature>
<dbReference type="InterPro" id="IPR033116">
    <property type="entry name" value="TRYPSIN_SER"/>
</dbReference>
<evidence type="ECO:0000259" key="9">
    <source>
        <dbReference type="Pfam" id="PF00089"/>
    </source>
</evidence>
<dbReference type="InterPro" id="IPR009003">
    <property type="entry name" value="Peptidase_S1_PA"/>
</dbReference>
<dbReference type="InterPro" id="IPR001254">
    <property type="entry name" value="Trypsin_dom"/>
</dbReference>
<organism evidence="11 12">
    <name type="scientific">Lentzea miocenica</name>
    <dbReference type="NCBI Taxonomy" id="3095431"/>
    <lineage>
        <taxon>Bacteria</taxon>
        <taxon>Bacillati</taxon>
        <taxon>Actinomycetota</taxon>
        <taxon>Actinomycetes</taxon>
        <taxon>Pseudonocardiales</taxon>
        <taxon>Pseudonocardiaceae</taxon>
        <taxon>Lentzea</taxon>
    </lineage>
</organism>
<comment type="caution">
    <text evidence="11">The sequence shown here is derived from an EMBL/GenBank/DDBJ whole genome shotgun (WGS) entry which is preliminary data.</text>
</comment>
<reference evidence="11 12" key="2">
    <citation type="submission" date="2023-11" db="EMBL/GenBank/DDBJ databases">
        <authorList>
            <person name="Lara A.C."/>
            <person name="Chronakova A."/>
        </authorList>
    </citation>
    <scope>NUCLEOTIDE SEQUENCE [LARGE SCALE GENOMIC DNA]</scope>
    <source>
        <strain evidence="11 12">BCCO 10_0856</strain>
    </source>
</reference>
<evidence type="ECO:0000256" key="3">
    <source>
        <dbReference type="ARBA" id="ARBA00022729"/>
    </source>
</evidence>
<dbReference type="InterPro" id="IPR043504">
    <property type="entry name" value="Peptidase_S1_PA_chymotrypsin"/>
</dbReference>